<dbReference type="InterPro" id="IPR013406">
    <property type="entry name" value="CHP02574_addiction_mod"/>
</dbReference>
<accession>A0A518HD02</accession>
<evidence type="ECO:0000313" key="2">
    <source>
        <dbReference type="Proteomes" id="UP000317835"/>
    </source>
</evidence>
<dbReference type="AlphaFoldDB" id="A0A518HD02"/>
<dbReference type="KEGG" id="tpla:ElP_66950"/>
<dbReference type="RefSeq" id="WP_145277479.1">
    <property type="nucleotide sequence ID" value="NZ_CP036426.1"/>
</dbReference>
<reference evidence="1 2" key="1">
    <citation type="submission" date="2019-02" db="EMBL/GenBank/DDBJ databases">
        <title>Deep-cultivation of Planctomycetes and their phenomic and genomic characterization uncovers novel biology.</title>
        <authorList>
            <person name="Wiegand S."/>
            <person name="Jogler M."/>
            <person name="Boedeker C."/>
            <person name="Pinto D."/>
            <person name="Vollmers J."/>
            <person name="Rivas-Marin E."/>
            <person name="Kohn T."/>
            <person name="Peeters S.H."/>
            <person name="Heuer A."/>
            <person name="Rast P."/>
            <person name="Oberbeckmann S."/>
            <person name="Bunk B."/>
            <person name="Jeske O."/>
            <person name="Meyerdierks A."/>
            <person name="Storesund J.E."/>
            <person name="Kallscheuer N."/>
            <person name="Luecker S."/>
            <person name="Lage O.M."/>
            <person name="Pohl T."/>
            <person name="Merkel B.J."/>
            <person name="Hornburger P."/>
            <person name="Mueller R.-W."/>
            <person name="Bruemmer F."/>
            <person name="Labrenz M."/>
            <person name="Spormann A.M."/>
            <person name="Op den Camp H."/>
            <person name="Overmann J."/>
            <person name="Amann R."/>
            <person name="Jetten M.S.M."/>
            <person name="Mascher T."/>
            <person name="Medema M.H."/>
            <person name="Devos D.P."/>
            <person name="Kaster A.-K."/>
            <person name="Ovreas L."/>
            <person name="Rohde M."/>
            <person name="Galperin M.Y."/>
            <person name="Jogler C."/>
        </authorList>
    </citation>
    <scope>NUCLEOTIDE SEQUENCE [LARGE SCALE GENOMIC DNA]</scope>
    <source>
        <strain evidence="1 2">ElP</strain>
    </source>
</reference>
<dbReference type="EMBL" id="CP036426">
    <property type="protein sequence ID" value="QDV38739.1"/>
    <property type="molecule type" value="Genomic_DNA"/>
</dbReference>
<name>A0A518HD02_9BACT</name>
<organism evidence="1 2">
    <name type="scientific">Tautonia plasticadhaerens</name>
    <dbReference type="NCBI Taxonomy" id="2527974"/>
    <lineage>
        <taxon>Bacteria</taxon>
        <taxon>Pseudomonadati</taxon>
        <taxon>Planctomycetota</taxon>
        <taxon>Planctomycetia</taxon>
        <taxon>Isosphaerales</taxon>
        <taxon>Isosphaeraceae</taxon>
        <taxon>Tautonia</taxon>
    </lineage>
</organism>
<dbReference type="Pfam" id="PF09720">
    <property type="entry name" value="Unstab_antitox"/>
    <property type="match status" value="1"/>
</dbReference>
<dbReference type="Proteomes" id="UP000317835">
    <property type="component" value="Chromosome"/>
</dbReference>
<keyword evidence="2" id="KW-1185">Reference proteome</keyword>
<gene>
    <name evidence="1" type="ORF">ElP_66950</name>
</gene>
<proteinExistence type="predicted"/>
<evidence type="ECO:0000313" key="1">
    <source>
        <dbReference type="EMBL" id="QDV38739.1"/>
    </source>
</evidence>
<dbReference type="OrthoDB" id="283760at2"/>
<protein>
    <submittedName>
        <fullName evidence="1">Addiction module component</fullName>
    </submittedName>
</protein>
<dbReference type="NCBIfam" id="TIGR02574">
    <property type="entry name" value="stabl_TIGR02574"/>
    <property type="match status" value="1"/>
</dbReference>
<sequence length="76" mass="8718">MDLQTILAEVESWPIEDRLRLVERIWEGLGDRGDEPGLTEAQRAEIDRRLADDDASPDDVVTWEEVKSEALRRAGR</sequence>